<dbReference type="SUPFAM" id="SSF82714">
    <property type="entry name" value="Multidrug efflux transporter AcrB TolC docking domain, DN and DC subdomains"/>
    <property type="match status" value="2"/>
</dbReference>
<feature type="transmembrane region" description="Helical" evidence="1">
    <location>
        <begin position="431"/>
        <end position="451"/>
    </location>
</feature>
<dbReference type="Gene3D" id="3.30.2090.10">
    <property type="entry name" value="Multidrug efflux transporter AcrB TolC docking domain, DN and DC subdomains"/>
    <property type="match status" value="2"/>
</dbReference>
<feature type="transmembrane region" description="Helical" evidence="1">
    <location>
        <begin position="463"/>
        <end position="490"/>
    </location>
</feature>
<feature type="transmembrane region" description="Helical" evidence="1">
    <location>
        <begin position="360"/>
        <end position="381"/>
    </location>
</feature>
<dbReference type="eggNOG" id="COG0841">
    <property type="taxonomic scope" value="Bacteria"/>
</dbReference>
<keyword evidence="3" id="KW-1185">Reference proteome</keyword>
<dbReference type="Gene3D" id="3.30.70.1430">
    <property type="entry name" value="Multidrug efflux transporter AcrB pore domain"/>
    <property type="match status" value="2"/>
</dbReference>
<feature type="transmembrane region" description="Helical" evidence="1">
    <location>
        <begin position="837"/>
        <end position="860"/>
    </location>
</feature>
<dbReference type="PANTHER" id="PTHR32063:SF77">
    <property type="entry name" value="ACR FAMILY TRANSPORT PROTEIN"/>
    <property type="match status" value="1"/>
</dbReference>
<feature type="transmembrane region" description="Helical" evidence="1">
    <location>
        <begin position="867"/>
        <end position="887"/>
    </location>
</feature>
<protein>
    <submittedName>
        <fullName evidence="2">Uncharacterized protein</fullName>
    </submittedName>
</protein>
<keyword evidence="1" id="KW-1133">Transmembrane helix</keyword>
<gene>
    <name evidence="2" type="ORF">HY29_17345</name>
</gene>
<dbReference type="AlphaFoldDB" id="A0A062U9I2"/>
<dbReference type="InterPro" id="IPR027463">
    <property type="entry name" value="AcrB_DN_DC_subdom"/>
</dbReference>
<organism evidence="2 3">
    <name type="scientific">Hyphomonas beringensis</name>
    <dbReference type="NCBI Taxonomy" id="1280946"/>
    <lineage>
        <taxon>Bacteria</taxon>
        <taxon>Pseudomonadati</taxon>
        <taxon>Pseudomonadota</taxon>
        <taxon>Alphaproteobacteria</taxon>
        <taxon>Hyphomonadales</taxon>
        <taxon>Hyphomonadaceae</taxon>
        <taxon>Hyphomonas</taxon>
    </lineage>
</organism>
<dbReference type="GO" id="GO:0042910">
    <property type="term" value="F:xenobiotic transmembrane transporter activity"/>
    <property type="evidence" value="ECO:0007669"/>
    <property type="project" value="TreeGrafter"/>
</dbReference>
<feature type="transmembrane region" description="Helical" evidence="1">
    <location>
        <begin position="387"/>
        <end position="411"/>
    </location>
</feature>
<dbReference type="GO" id="GO:0005886">
    <property type="term" value="C:plasma membrane"/>
    <property type="evidence" value="ECO:0007669"/>
    <property type="project" value="TreeGrafter"/>
</dbReference>
<dbReference type="PATRIC" id="fig|1280946.3.peg.2752"/>
<dbReference type="PANTHER" id="PTHR32063">
    <property type="match status" value="1"/>
</dbReference>
<dbReference type="Pfam" id="PF00873">
    <property type="entry name" value="ACR_tran"/>
    <property type="match status" value="1"/>
</dbReference>
<dbReference type="STRING" id="1280946.HY29_17345"/>
<dbReference type="Proteomes" id="UP000027037">
    <property type="component" value="Unassembled WGS sequence"/>
</dbReference>
<evidence type="ECO:0000256" key="1">
    <source>
        <dbReference type="SAM" id="Phobius"/>
    </source>
</evidence>
<feature type="transmembrane region" description="Helical" evidence="1">
    <location>
        <begin position="941"/>
        <end position="960"/>
    </location>
</feature>
<keyword evidence="1" id="KW-0472">Membrane</keyword>
<reference evidence="2 3" key="1">
    <citation type="journal article" date="2014" name="Antonie Van Leeuwenhoek">
        <title>Hyphomonas beringensis sp. nov. and Hyphomonas chukchiensis sp. nov., isolated from surface seawater of the Bering Sea and Chukchi Sea.</title>
        <authorList>
            <person name="Li C."/>
            <person name="Lai Q."/>
            <person name="Li G."/>
            <person name="Dong C."/>
            <person name="Wang J."/>
            <person name="Liao Y."/>
            <person name="Shao Z."/>
        </authorList>
    </citation>
    <scope>NUCLEOTIDE SEQUENCE [LARGE SCALE GENOMIC DNA]</scope>
    <source>
        <strain evidence="2 3">25B14_1</strain>
    </source>
</reference>
<dbReference type="Gene3D" id="3.30.70.1320">
    <property type="entry name" value="Multidrug efflux transporter AcrB pore domain like"/>
    <property type="match status" value="1"/>
</dbReference>
<dbReference type="EMBL" id="AWFF01000056">
    <property type="protein sequence ID" value="KCZ53244.1"/>
    <property type="molecule type" value="Genomic_DNA"/>
</dbReference>
<keyword evidence="1" id="KW-0812">Transmembrane</keyword>
<feature type="transmembrane region" description="Helical" evidence="1">
    <location>
        <begin position="519"/>
        <end position="537"/>
    </location>
</feature>
<proteinExistence type="predicted"/>
<dbReference type="RefSeq" id="WP_051601544.1">
    <property type="nucleotide sequence ID" value="NZ_AWFF01000056.1"/>
</dbReference>
<accession>A0A062U9I2</accession>
<evidence type="ECO:0000313" key="2">
    <source>
        <dbReference type="EMBL" id="KCZ53244.1"/>
    </source>
</evidence>
<name>A0A062U9I2_9PROT</name>
<comment type="caution">
    <text evidence="2">The sequence shown here is derived from an EMBL/GenBank/DDBJ whole genome shotgun (WGS) entry which is preliminary data.</text>
</comment>
<evidence type="ECO:0000313" key="3">
    <source>
        <dbReference type="Proteomes" id="UP000027037"/>
    </source>
</evidence>
<dbReference type="Gene3D" id="1.20.1640.10">
    <property type="entry name" value="Multidrug efflux transporter AcrB transmembrane domain"/>
    <property type="match status" value="2"/>
</dbReference>
<dbReference type="Gene3D" id="3.30.70.1440">
    <property type="entry name" value="Multidrug efflux transporter AcrB pore domain"/>
    <property type="match status" value="1"/>
</dbReference>
<feature type="transmembrane region" description="Helical" evidence="1">
    <location>
        <begin position="893"/>
        <end position="920"/>
    </location>
</feature>
<feature type="transmembrane region" description="Helical" evidence="1">
    <location>
        <begin position="336"/>
        <end position="353"/>
    </location>
</feature>
<sequence>MNFNISGWAIRNPIPPILLFAFMVLMGLISFGKLPITELPNVDMPIVSITITEPGAAPSELETQVTKPVEDAVAGVSGLKHITSTVSESVSSTVLEFEFGTDVYRAVNDVKDKVDQVRPNLPGTIQEPVVSRVDVIGSPILTYTLSAPDMTVEELSYFIDTTVAQRLQGLQGVGAVSRVGGVDREIRVDLDPVRLAGLGLTAEAISQQLAQTNTDATGGIADLGAERETIRTLGNSKSVSALASRPISLPGGRLMRLDQIADVSDGHAEANSFARLGGRGVVAVAIKRASGASDVDVAKQVANAIQTLQSDYPGLKVELVDTSVTHTEGNYRDSMSSLYEGAILAVLVVFLFLRDWRATIIAGIALPLSIIPAFAIIYIMGFSLNSISLLAVTLVTGILVDDAIVEIENIVRHIRQGRSAWDAAMEATQEIGLAVIAISLTIIAVFVPVSFMGGISGQFFKQFGLTVASAVFASLLVARLITPILAAYFLRSRPAEPEREGWLLSTYGQLVRMTLRHRLLTILAAFLMFGAALFAIGKLPTGFVPTEDEARSVVNLELPPGTELAETQRVADKVATVIAQQPEIVSVFISGGVQQAGDIRKAVLTANMTPKSKRSRSQTEIEQAFMHDLASVPDARITLTSGFGGRAVSYNLTGDDDAALQKAANAIIAGMKGLPMIANPTSSAALESPELRVTPLPVAADLGVTAKAIANTIRVATQGDVEAALPKFNAGDRLVPIRVALPVSARSDLATLSNLQVQTASGQAVPLSTVARFSYGNGPVAITRYDRSRQIAIEADLAGKAALGQATAGIMSLDAVKNLPSGLQLVPGGDAEDMKEVFSGFAFAMTIGLLLVYAVLVLLFSSFLQPFTILLSLPLAIIGVVAALFLTDDAISMPVVIGILMLMGIVTKNAIMLVDFVILARGQGLARHEAIVDAGRKRARPIIMTTIAMVAGMLPSAFALGTGGEFRSPMAVAVIGGLIVSTLLSLIIVPSVYSVMDDLATRARGTLGNLTAQAKTPPPDSTDEALS</sequence>
<dbReference type="SUPFAM" id="SSF82693">
    <property type="entry name" value="Multidrug efflux transporter AcrB pore domain, PN1, PN2, PC1 and PC2 subdomains"/>
    <property type="match status" value="3"/>
</dbReference>
<dbReference type="SUPFAM" id="SSF82866">
    <property type="entry name" value="Multidrug efflux transporter AcrB transmembrane domain"/>
    <property type="match status" value="2"/>
</dbReference>
<dbReference type="OrthoDB" id="174266at2"/>
<dbReference type="InterPro" id="IPR001036">
    <property type="entry name" value="Acrflvin-R"/>
</dbReference>
<dbReference type="PRINTS" id="PR00702">
    <property type="entry name" value="ACRIFLAVINRP"/>
</dbReference>
<feature type="transmembrane region" description="Helical" evidence="1">
    <location>
        <begin position="972"/>
        <end position="995"/>
    </location>
</feature>